<sequence length="582" mass="62884">MSFSFRVKSSVLLATTTLASLAYSAPAKADDLAVMEHQIKAMQAQLAVMRKEHDREIKRIHDQLAQQRITEERDPYSARNAYRTNGSVATPSMLPPNNPGMATAWGGYNNSNVLLPASSANTPYGRLTGTPQGHVESLYGPLHRGQIQIGGVRITLGGYLEAASIFRSRNNVSDISSNFGSIPFANSPNYHMNEFHESERQSRLAALVEGDITNTLRAQGYIETDFQGSGSSSNSRQSNSYVLRARVFYGQLIDDTDDLTLLGGQSWSLVTMFNHGMAARDEQVPLVVDAQYVPGFNWTRNSQVRIVKGFDHGHYHVGLSVENPQQVIAPGSGGAYVPPGAKSDTYQNAGVNVYNPSTNYSTDVAPDIVAKFAADPGWGHYELTGLLRFPHSRVSYEGFGKSKTSVAGGGGGGMVLPLINKKLYFQASGLVGTGIGRYGTSNIPDVTIGKDGQVKPMPAANALVGVYGNPTKALQLYAYGGIEMLRSRSYFNAGSKAYGYGNPLYNVGGCDIESATACQSSLNKVVQGTAGFWWTYLHGDYGTVKVGAQYSYTYLTSFSGAGGSPHTDDNMVFFSLRYLPFQ</sequence>
<organism evidence="1 2">
    <name type="scientific">Neoasaia chiangmaiensis</name>
    <dbReference type="NCBI Taxonomy" id="320497"/>
    <lineage>
        <taxon>Bacteria</taxon>
        <taxon>Pseudomonadati</taxon>
        <taxon>Pseudomonadota</taxon>
        <taxon>Alphaproteobacteria</taxon>
        <taxon>Acetobacterales</taxon>
        <taxon>Acetobacteraceae</taxon>
        <taxon>Neoasaia</taxon>
    </lineage>
</organism>
<dbReference type="STRING" id="320497.A0U93_06830"/>
<dbReference type="Proteomes" id="UP000188604">
    <property type="component" value="Chromosome"/>
</dbReference>
<protein>
    <submittedName>
        <fullName evidence="1">Uncharacterized protein</fullName>
    </submittedName>
</protein>
<dbReference type="EMBL" id="CP014691">
    <property type="protein sequence ID" value="AQS89361.1"/>
    <property type="molecule type" value="Genomic_DNA"/>
</dbReference>
<evidence type="ECO:0000313" key="2">
    <source>
        <dbReference type="Proteomes" id="UP000188604"/>
    </source>
</evidence>
<evidence type="ECO:0000313" key="1">
    <source>
        <dbReference type="EMBL" id="AQS89361.1"/>
    </source>
</evidence>
<gene>
    <name evidence="1" type="ORF">A0U93_06830</name>
</gene>
<dbReference type="AlphaFoldDB" id="A0A1U9KU67"/>
<dbReference type="OrthoDB" id="128078at2"/>
<accession>A0A1U9KU67</accession>
<reference evidence="1 2" key="1">
    <citation type="submission" date="2016-03" db="EMBL/GenBank/DDBJ databases">
        <title>Acetic acid bacteria sequencing.</title>
        <authorList>
            <person name="Brandt J."/>
            <person name="Jakob F."/>
            <person name="Vogel R.F."/>
        </authorList>
    </citation>
    <scope>NUCLEOTIDE SEQUENCE [LARGE SCALE GENOMIC DNA]</scope>
    <source>
        <strain evidence="1 2">NBRC 101099</strain>
    </source>
</reference>
<dbReference type="KEGG" id="nch:A0U93_06830"/>
<dbReference type="RefSeq" id="WP_077808398.1">
    <property type="nucleotide sequence ID" value="NZ_BJXS01000002.1"/>
</dbReference>
<name>A0A1U9KU67_9PROT</name>
<proteinExistence type="predicted"/>
<keyword evidence="2" id="KW-1185">Reference proteome</keyword>